<dbReference type="SUPFAM" id="SSF51556">
    <property type="entry name" value="Metallo-dependent hydrolases"/>
    <property type="match status" value="1"/>
</dbReference>
<feature type="binding site" evidence="4">
    <location>
        <position position="151"/>
    </location>
    <ligand>
        <name>a divalent metal cation</name>
        <dbReference type="ChEBI" id="CHEBI:60240"/>
        <label>2</label>
    </ligand>
</feature>
<dbReference type="InterPro" id="IPR032466">
    <property type="entry name" value="Metal_Hydrolase"/>
</dbReference>
<evidence type="ECO:0000256" key="4">
    <source>
        <dbReference type="PIRSR" id="PIRSR005902-1"/>
    </source>
</evidence>
<feature type="binding site" evidence="4">
    <location>
        <position position="128"/>
    </location>
    <ligand>
        <name>a divalent metal cation</name>
        <dbReference type="ChEBI" id="CHEBI:60240"/>
        <label>2</label>
    </ligand>
</feature>
<accession>A0A3N0V6G3</accession>
<dbReference type="PROSITE" id="PS01090">
    <property type="entry name" value="TATD_2"/>
    <property type="match status" value="1"/>
</dbReference>
<dbReference type="Pfam" id="PF01026">
    <property type="entry name" value="TatD_DNase"/>
    <property type="match status" value="1"/>
</dbReference>
<dbReference type="RefSeq" id="WP_123236196.1">
    <property type="nucleotide sequence ID" value="NZ_RJVP01000001.1"/>
</dbReference>
<keyword evidence="2 4" id="KW-0479">Metal-binding</keyword>
<protein>
    <submittedName>
        <fullName evidence="5">TatD family deoxyribonuclease</fullName>
    </submittedName>
</protein>
<dbReference type="EMBL" id="RJVP01000001">
    <property type="protein sequence ID" value="ROH88202.1"/>
    <property type="molecule type" value="Genomic_DNA"/>
</dbReference>
<dbReference type="PROSITE" id="PS01091">
    <property type="entry name" value="TATD_3"/>
    <property type="match status" value="1"/>
</dbReference>
<dbReference type="Gene3D" id="3.20.20.140">
    <property type="entry name" value="Metal-dependent hydrolases"/>
    <property type="match status" value="1"/>
</dbReference>
<dbReference type="InterPro" id="IPR001130">
    <property type="entry name" value="TatD-like"/>
</dbReference>
<keyword evidence="3" id="KW-0378">Hydrolase</keyword>
<dbReference type="PANTHER" id="PTHR46124:SF2">
    <property type="entry name" value="D-AMINOACYL-TRNA DEACYLASE"/>
    <property type="match status" value="1"/>
</dbReference>
<dbReference type="PROSITE" id="PS01137">
    <property type="entry name" value="TATD_1"/>
    <property type="match status" value="1"/>
</dbReference>
<comment type="caution">
    <text evidence="5">The sequence shown here is derived from an EMBL/GenBank/DDBJ whole genome shotgun (WGS) entry which is preliminary data.</text>
</comment>
<feature type="binding site" evidence="4">
    <location>
        <position position="92"/>
    </location>
    <ligand>
        <name>a divalent metal cation</name>
        <dbReference type="ChEBI" id="CHEBI:60240"/>
        <label>1</label>
    </ligand>
</feature>
<evidence type="ECO:0000256" key="3">
    <source>
        <dbReference type="ARBA" id="ARBA00022801"/>
    </source>
</evidence>
<dbReference type="GO" id="GO:0046872">
    <property type="term" value="F:metal ion binding"/>
    <property type="evidence" value="ECO:0007669"/>
    <property type="project" value="UniProtKB-KW"/>
</dbReference>
<feature type="binding site" evidence="4">
    <location>
        <position position="6"/>
    </location>
    <ligand>
        <name>a divalent metal cation</name>
        <dbReference type="ChEBI" id="CHEBI:60240"/>
        <label>1</label>
    </ligand>
</feature>
<dbReference type="CDD" id="cd01310">
    <property type="entry name" value="TatD_DNAse"/>
    <property type="match status" value="1"/>
</dbReference>
<comment type="similarity">
    <text evidence="1">Belongs to the metallo-dependent hydrolases superfamily. TatD-type hydrolase family.</text>
</comment>
<evidence type="ECO:0000256" key="2">
    <source>
        <dbReference type="ARBA" id="ARBA00022723"/>
    </source>
</evidence>
<reference evidence="5 6" key="1">
    <citation type="submission" date="2018-10" db="EMBL/GenBank/DDBJ databases">
        <authorList>
            <person name="Chen W.-M."/>
        </authorList>
    </citation>
    <scope>NUCLEOTIDE SEQUENCE [LARGE SCALE GENOMIC DNA]</scope>
    <source>
        <strain evidence="5 6">H-5</strain>
    </source>
</reference>
<dbReference type="InterPro" id="IPR018228">
    <property type="entry name" value="DNase_TatD-rel_CS"/>
</dbReference>
<evidence type="ECO:0000313" key="5">
    <source>
        <dbReference type="EMBL" id="ROH88202.1"/>
    </source>
</evidence>
<name>A0A3N0V6G3_9PROT</name>
<dbReference type="AlphaFoldDB" id="A0A3N0V6G3"/>
<dbReference type="FunFam" id="3.20.20.140:FF:000005">
    <property type="entry name" value="TatD family hydrolase"/>
    <property type="match status" value="1"/>
</dbReference>
<gene>
    <name evidence="5" type="ORF">ED236_01645</name>
</gene>
<dbReference type="PIRSF" id="PIRSF005902">
    <property type="entry name" value="DNase_TatD"/>
    <property type="match status" value="1"/>
</dbReference>
<feature type="binding site" evidence="4">
    <location>
        <position position="8"/>
    </location>
    <ligand>
        <name>a divalent metal cation</name>
        <dbReference type="ChEBI" id="CHEBI:60240"/>
        <label>1</label>
    </ligand>
</feature>
<dbReference type="PANTHER" id="PTHR46124">
    <property type="entry name" value="D-AMINOACYL-TRNA DEACYLASE"/>
    <property type="match status" value="1"/>
</dbReference>
<proteinExistence type="inferred from homology"/>
<dbReference type="Proteomes" id="UP000275137">
    <property type="component" value="Unassembled WGS sequence"/>
</dbReference>
<feature type="binding site" evidence="4">
    <location>
        <position position="201"/>
    </location>
    <ligand>
        <name>a divalent metal cation</name>
        <dbReference type="ChEBI" id="CHEBI:60240"/>
        <label>1</label>
    </ligand>
</feature>
<evidence type="ECO:0000313" key="6">
    <source>
        <dbReference type="Proteomes" id="UP000275137"/>
    </source>
</evidence>
<evidence type="ECO:0000256" key="1">
    <source>
        <dbReference type="ARBA" id="ARBA00009275"/>
    </source>
</evidence>
<keyword evidence="6" id="KW-1185">Reference proteome</keyword>
<sequence>MLIDTHCHLDAAEFDDDRDAVVAAALAAGVDLIVVPAVEFANFDTVTALAQRHPRCVHALGIHPMYVDKAQPEHLQQLAVRLAEGHVVAVGEIGLDFFVTQHNRAQQEYYFVEQLKLAQRYDLPVILHVRRAVDEVLKFLRRYPVRGGIAHAFNGSQQQAEAFIKLGFKLGFGGAMTYPQALRIRALAQNLPLDSLVLETDAPDIPPAWLGRAGRNAPLELPEIAAVLAALRAIDLAEILATTGSNACSALPKIADLYTPPDASL</sequence>
<organism evidence="5 6">
    <name type="scientific">Pseudomethylobacillus aquaticus</name>
    <dbReference type="NCBI Taxonomy" id="2676064"/>
    <lineage>
        <taxon>Bacteria</taxon>
        <taxon>Pseudomonadati</taxon>
        <taxon>Pseudomonadota</taxon>
        <taxon>Betaproteobacteria</taxon>
        <taxon>Nitrosomonadales</taxon>
        <taxon>Methylophilaceae</taxon>
        <taxon>Pseudomethylobacillus</taxon>
    </lineage>
</organism>
<dbReference type="GO" id="GO:0016788">
    <property type="term" value="F:hydrolase activity, acting on ester bonds"/>
    <property type="evidence" value="ECO:0007669"/>
    <property type="project" value="InterPro"/>
</dbReference>